<name>A0A9Q0QQ80_9MAGN</name>
<keyword evidence="1" id="KW-1133">Transmembrane helix</keyword>
<comment type="caution">
    <text evidence="2">The sequence shown here is derived from an EMBL/GenBank/DDBJ whole genome shotgun (WGS) entry which is preliminary data.</text>
</comment>
<accession>A0A9Q0QQ80</accession>
<proteinExistence type="predicted"/>
<protein>
    <submittedName>
        <fullName evidence="2">Uncharacterized protein</fullName>
    </submittedName>
</protein>
<evidence type="ECO:0000313" key="2">
    <source>
        <dbReference type="EMBL" id="KAJ4967843.1"/>
    </source>
</evidence>
<dbReference type="Proteomes" id="UP001141806">
    <property type="component" value="Unassembled WGS sequence"/>
</dbReference>
<reference evidence="2" key="1">
    <citation type="journal article" date="2023" name="Plant J.">
        <title>The genome of the king protea, Protea cynaroides.</title>
        <authorList>
            <person name="Chang J."/>
            <person name="Duong T.A."/>
            <person name="Schoeman C."/>
            <person name="Ma X."/>
            <person name="Roodt D."/>
            <person name="Barker N."/>
            <person name="Li Z."/>
            <person name="Van de Peer Y."/>
            <person name="Mizrachi E."/>
        </authorList>
    </citation>
    <scope>NUCLEOTIDE SEQUENCE</scope>
    <source>
        <tissue evidence="2">Young leaves</tissue>
    </source>
</reference>
<gene>
    <name evidence="2" type="ORF">NE237_014544</name>
</gene>
<sequence>MGLSGCLNRLLSCSTDGYDQVLVAGFDNEDGWPSGMVLVVWHMWLSEEICKVRFELLGYGLQWGTKVASVEDLVGMKDQIVCVTGFGLQYGEVELICMTEGLSFDSGHGFEGVTMVTNDNNKKNERREGLPDLQIPEPSVILLLLLSLVLPIGLSSSFQSLPLLIRALFLPIPFFLNFFLFLFSLKVHRLSPLLLYFLFFLESHGSLSPLLPFYFLSIFFFPFSFLDPFHSKKPKPRSILPLFNFYFYFLSFFLH</sequence>
<evidence type="ECO:0000256" key="1">
    <source>
        <dbReference type="SAM" id="Phobius"/>
    </source>
</evidence>
<feature type="transmembrane region" description="Helical" evidence="1">
    <location>
        <begin position="140"/>
        <end position="161"/>
    </location>
</feature>
<organism evidence="2 3">
    <name type="scientific">Protea cynaroides</name>
    <dbReference type="NCBI Taxonomy" id="273540"/>
    <lineage>
        <taxon>Eukaryota</taxon>
        <taxon>Viridiplantae</taxon>
        <taxon>Streptophyta</taxon>
        <taxon>Embryophyta</taxon>
        <taxon>Tracheophyta</taxon>
        <taxon>Spermatophyta</taxon>
        <taxon>Magnoliopsida</taxon>
        <taxon>Proteales</taxon>
        <taxon>Proteaceae</taxon>
        <taxon>Protea</taxon>
    </lineage>
</organism>
<keyword evidence="3" id="KW-1185">Reference proteome</keyword>
<feature type="transmembrane region" description="Helical" evidence="1">
    <location>
        <begin position="238"/>
        <end position="254"/>
    </location>
</feature>
<evidence type="ECO:0000313" key="3">
    <source>
        <dbReference type="Proteomes" id="UP001141806"/>
    </source>
</evidence>
<dbReference type="EMBL" id="JAMYWD010000006">
    <property type="protein sequence ID" value="KAJ4967843.1"/>
    <property type="molecule type" value="Genomic_DNA"/>
</dbReference>
<keyword evidence="1" id="KW-0472">Membrane</keyword>
<feature type="transmembrane region" description="Helical" evidence="1">
    <location>
        <begin position="207"/>
        <end position="226"/>
    </location>
</feature>
<keyword evidence="1" id="KW-0812">Transmembrane</keyword>
<dbReference type="AlphaFoldDB" id="A0A9Q0QQ80"/>
<feature type="transmembrane region" description="Helical" evidence="1">
    <location>
        <begin position="168"/>
        <end position="187"/>
    </location>
</feature>